<evidence type="ECO:0000256" key="12">
    <source>
        <dbReference type="PROSITE-ProRule" id="PRU01211"/>
    </source>
</evidence>
<keyword evidence="1 12" id="KW-0645">Protease</keyword>
<feature type="binding site" evidence="12">
    <location>
        <position position="188"/>
    </location>
    <ligand>
        <name>Zn(2+)</name>
        <dbReference type="ChEBI" id="CHEBI:29105"/>
        <note>catalytic</note>
    </ligand>
</feature>
<dbReference type="FunFam" id="3.40.390.10:FF:000040">
    <property type="entry name" value="Metalloendopeptidase"/>
    <property type="match status" value="1"/>
</dbReference>
<evidence type="ECO:0000256" key="2">
    <source>
        <dbReference type="ARBA" id="ARBA00022723"/>
    </source>
</evidence>
<dbReference type="GO" id="GO:0042588">
    <property type="term" value="C:zymogen granule"/>
    <property type="evidence" value="ECO:0007669"/>
    <property type="project" value="UniProtKB-SubCell"/>
</dbReference>
<dbReference type="Gene3D" id="3.40.390.10">
    <property type="entry name" value="Collagenase (Catalytic Domain)"/>
    <property type="match status" value="1"/>
</dbReference>
<dbReference type="PROSITE" id="PS51864">
    <property type="entry name" value="ASTACIN"/>
    <property type="match status" value="1"/>
</dbReference>
<keyword evidence="9" id="KW-0325">Glycoprotein</keyword>
<evidence type="ECO:0000256" key="4">
    <source>
        <dbReference type="ARBA" id="ARBA00022801"/>
    </source>
</evidence>
<feature type="binding site" evidence="12">
    <location>
        <position position="182"/>
    </location>
    <ligand>
        <name>Zn(2+)</name>
        <dbReference type="ChEBI" id="CHEBI:29105"/>
        <note>catalytic</note>
    </ligand>
</feature>
<accession>A0A8C5GV68</accession>
<dbReference type="SUPFAM" id="SSF55486">
    <property type="entry name" value="Metalloproteases ('zincins'), catalytic domain"/>
    <property type="match status" value="1"/>
</dbReference>
<dbReference type="InterPro" id="IPR006026">
    <property type="entry name" value="Peptidase_Metallo"/>
</dbReference>
<protein>
    <recommendedName>
        <fullName evidence="13">Metalloendopeptidase</fullName>
        <ecNumber evidence="13">3.4.24.-</ecNumber>
    </recommendedName>
</protein>
<evidence type="ECO:0000256" key="9">
    <source>
        <dbReference type="ARBA" id="ARBA00023180"/>
    </source>
</evidence>
<organism evidence="15 16">
    <name type="scientific">Gouania willdenowi</name>
    <name type="common">Blunt-snouted clingfish</name>
    <name type="synonym">Lepadogaster willdenowi</name>
    <dbReference type="NCBI Taxonomy" id="441366"/>
    <lineage>
        <taxon>Eukaryota</taxon>
        <taxon>Metazoa</taxon>
        <taxon>Chordata</taxon>
        <taxon>Craniata</taxon>
        <taxon>Vertebrata</taxon>
        <taxon>Euteleostomi</taxon>
        <taxon>Actinopterygii</taxon>
        <taxon>Neopterygii</taxon>
        <taxon>Teleostei</taxon>
        <taxon>Neoteleostei</taxon>
        <taxon>Acanthomorphata</taxon>
        <taxon>Ovalentaria</taxon>
        <taxon>Blenniimorphae</taxon>
        <taxon>Blenniiformes</taxon>
        <taxon>Gobiesocoidei</taxon>
        <taxon>Gobiesocidae</taxon>
        <taxon>Gobiesocinae</taxon>
        <taxon>Gouania</taxon>
    </lineage>
</organism>
<evidence type="ECO:0000256" key="13">
    <source>
        <dbReference type="RuleBase" id="RU361183"/>
    </source>
</evidence>
<sequence length="277" mass="31984">CGCLNPDSTHTSVSVAENIFMIMTCQTLSIIRLADATCAIRENVHRTFYEETNFLFTNFLPDTSDFLLEGDIVLPKTRNALKCLNRKFSCLWPKRNGRVEVPYTLDDKYDQTEKADILRAMKGFEWKTCIRFIPRSRQTGYLSIVPRFGCSSLVGYLGDKQMVSLQKFGCITQGIIQHELLHALGFYHEHTRSDRDYYVTINWQNVQKNFEFNFQKQDTNNQDAPYDYSSVMHYGRTAFGARGAETITPYPDSSVSIGQRECLSDIDIYKINRLYNC</sequence>
<feature type="domain" description="Peptidase M12A" evidence="14">
    <location>
        <begin position="79"/>
        <end position="277"/>
    </location>
</feature>
<dbReference type="InterPro" id="IPR001506">
    <property type="entry name" value="Peptidase_M12A"/>
</dbReference>
<dbReference type="GO" id="GO:0004222">
    <property type="term" value="F:metalloendopeptidase activity"/>
    <property type="evidence" value="ECO:0007669"/>
    <property type="project" value="UniProtKB-UniRule"/>
</dbReference>
<keyword evidence="2 12" id="KW-0479">Metal-binding</keyword>
<keyword evidence="4 12" id="KW-0378">Hydrolase</keyword>
<name>A0A8C5GV68_GOUWI</name>
<keyword evidence="6 12" id="KW-0482">Metalloprotease</keyword>
<evidence type="ECO:0000256" key="3">
    <source>
        <dbReference type="ARBA" id="ARBA00022729"/>
    </source>
</evidence>
<dbReference type="Ensembl" id="ENSGWIT00000038340.1">
    <property type="protein sequence ID" value="ENSGWIP00000035159.1"/>
    <property type="gene ID" value="ENSGWIG00000017895.1"/>
</dbReference>
<evidence type="ECO:0000259" key="14">
    <source>
        <dbReference type="PROSITE" id="PS51864"/>
    </source>
</evidence>
<evidence type="ECO:0000256" key="8">
    <source>
        <dbReference type="ARBA" id="ARBA00023157"/>
    </source>
</evidence>
<keyword evidence="8" id="KW-1015">Disulfide bond</keyword>
<evidence type="ECO:0000256" key="6">
    <source>
        <dbReference type="ARBA" id="ARBA00023049"/>
    </source>
</evidence>
<evidence type="ECO:0000313" key="16">
    <source>
        <dbReference type="Proteomes" id="UP000694680"/>
    </source>
</evidence>
<dbReference type="InterPro" id="IPR024079">
    <property type="entry name" value="MetalloPept_cat_dom_sf"/>
</dbReference>
<proteinExistence type="predicted"/>
<dbReference type="AlphaFoldDB" id="A0A8C5GV68"/>
<evidence type="ECO:0000313" key="15">
    <source>
        <dbReference type="Ensembl" id="ENSGWIP00000035159.1"/>
    </source>
</evidence>
<dbReference type="GO" id="GO:0006508">
    <property type="term" value="P:proteolysis"/>
    <property type="evidence" value="ECO:0007669"/>
    <property type="project" value="UniProtKB-KW"/>
</dbReference>
<comment type="caution">
    <text evidence="12">Lacks conserved residue(s) required for the propagation of feature annotation.</text>
</comment>
<keyword evidence="16" id="KW-1185">Reference proteome</keyword>
<evidence type="ECO:0000256" key="7">
    <source>
        <dbReference type="ARBA" id="ARBA00023145"/>
    </source>
</evidence>
<keyword evidence="7" id="KW-0865">Zymogen</keyword>
<reference evidence="15" key="1">
    <citation type="submission" date="2020-06" db="EMBL/GenBank/DDBJ databases">
        <authorList>
            <consortium name="Wellcome Sanger Institute Data Sharing"/>
        </authorList>
    </citation>
    <scope>NUCLEOTIDE SEQUENCE [LARGE SCALE GENOMIC DNA]</scope>
</reference>
<keyword evidence="10" id="KW-0968">Cytoplasmic vesicle</keyword>
<comment type="cofactor">
    <cofactor evidence="12 13">
        <name>Zn(2+)</name>
        <dbReference type="ChEBI" id="CHEBI:29105"/>
    </cofactor>
    <text evidence="12 13">Binds 1 zinc ion per subunit.</text>
</comment>
<evidence type="ECO:0000256" key="1">
    <source>
        <dbReference type="ARBA" id="ARBA00022670"/>
    </source>
</evidence>
<keyword evidence="3" id="KW-0732">Signal</keyword>
<dbReference type="PRINTS" id="PR00480">
    <property type="entry name" value="ASTACIN"/>
</dbReference>
<evidence type="ECO:0000256" key="10">
    <source>
        <dbReference type="ARBA" id="ARBA00023329"/>
    </source>
</evidence>
<feature type="binding site" evidence="12">
    <location>
        <position position="178"/>
    </location>
    <ligand>
        <name>Zn(2+)</name>
        <dbReference type="ChEBI" id="CHEBI:29105"/>
        <note>catalytic</note>
    </ligand>
</feature>
<evidence type="ECO:0000256" key="5">
    <source>
        <dbReference type="ARBA" id="ARBA00022833"/>
    </source>
</evidence>
<keyword evidence="5 12" id="KW-0862">Zinc</keyword>
<dbReference type="Pfam" id="PF01400">
    <property type="entry name" value="Astacin"/>
    <property type="match status" value="1"/>
</dbReference>
<evidence type="ECO:0000256" key="11">
    <source>
        <dbReference type="ARBA" id="ARBA00024324"/>
    </source>
</evidence>
<dbReference type="PANTHER" id="PTHR10127:SF839">
    <property type="entry name" value="HATCHING ENZYME 1.2-RELATED"/>
    <property type="match status" value="1"/>
</dbReference>
<feature type="active site" evidence="12">
    <location>
        <position position="179"/>
    </location>
</feature>
<dbReference type="GO" id="GO:0008270">
    <property type="term" value="F:zinc ion binding"/>
    <property type="evidence" value="ECO:0007669"/>
    <property type="project" value="UniProtKB-UniRule"/>
</dbReference>
<reference evidence="15" key="2">
    <citation type="submission" date="2025-08" db="UniProtKB">
        <authorList>
            <consortium name="Ensembl"/>
        </authorList>
    </citation>
    <scope>IDENTIFICATION</scope>
</reference>
<dbReference type="SMART" id="SM00235">
    <property type="entry name" value="ZnMc"/>
    <property type="match status" value="1"/>
</dbReference>
<dbReference type="EC" id="3.4.24.-" evidence="13"/>
<dbReference type="PANTHER" id="PTHR10127">
    <property type="entry name" value="DISCOIDIN, CUB, EGF, LAMININ , AND ZINC METALLOPROTEASE DOMAIN CONTAINING"/>
    <property type="match status" value="1"/>
</dbReference>
<reference evidence="15" key="3">
    <citation type="submission" date="2025-09" db="UniProtKB">
        <authorList>
            <consortium name="Ensembl"/>
        </authorList>
    </citation>
    <scope>IDENTIFICATION</scope>
</reference>
<comment type="subcellular location">
    <subcellularLocation>
        <location evidence="11">Zymogen granule</location>
    </subcellularLocation>
</comment>
<dbReference type="Proteomes" id="UP000694680">
    <property type="component" value="Chromosome 24"/>
</dbReference>